<dbReference type="EMBL" id="JBFALK010000010">
    <property type="protein sequence ID" value="MEV0970856.1"/>
    <property type="molecule type" value="Genomic_DNA"/>
</dbReference>
<sequence length="62" mass="6494">MYGQRPSDDPNFARLLVQAGIDSVAVTPDSFLAVKTNVSEAERETGPAGTDEASLGRRGKGS</sequence>
<organism evidence="2 3">
    <name type="scientific">Microtetraspora glauca</name>
    <dbReference type="NCBI Taxonomy" id="1996"/>
    <lineage>
        <taxon>Bacteria</taxon>
        <taxon>Bacillati</taxon>
        <taxon>Actinomycetota</taxon>
        <taxon>Actinomycetes</taxon>
        <taxon>Streptosporangiales</taxon>
        <taxon>Streptosporangiaceae</taxon>
        <taxon>Microtetraspora</taxon>
    </lineage>
</organism>
<comment type="caution">
    <text evidence="2">The sequence shown here is derived from an EMBL/GenBank/DDBJ whole genome shotgun (WGS) entry which is preliminary data.</text>
</comment>
<evidence type="ECO:0000256" key="1">
    <source>
        <dbReference type="SAM" id="MobiDB-lite"/>
    </source>
</evidence>
<gene>
    <name evidence="2" type="ORF">AB0I59_19665</name>
</gene>
<evidence type="ECO:0000313" key="3">
    <source>
        <dbReference type="Proteomes" id="UP001551675"/>
    </source>
</evidence>
<proteinExistence type="predicted"/>
<protein>
    <recommendedName>
        <fullName evidence="4">GP-PDE domain-containing protein</fullName>
    </recommendedName>
</protein>
<dbReference type="InterPro" id="IPR015813">
    <property type="entry name" value="Pyrv/PenolPyrv_kinase-like_dom"/>
</dbReference>
<feature type="region of interest" description="Disordered" evidence="1">
    <location>
        <begin position="37"/>
        <end position="62"/>
    </location>
</feature>
<keyword evidence="3" id="KW-1185">Reference proteome</keyword>
<name>A0ABV3GGY6_MICGL</name>
<dbReference type="Proteomes" id="UP001551675">
    <property type="component" value="Unassembled WGS sequence"/>
</dbReference>
<dbReference type="SUPFAM" id="SSF51621">
    <property type="entry name" value="Phosphoenolpyruvate/pyruvate domain"/>
    <property type="match status" value="1"/>
</dbReference>
<reference evidence="2 3" key="1">
    <citation type="submission" date="2024-06" db="EMBL/GenBank/DDBJ databases">
        <title>The Natural Products Discovery Center: Release of the First 8490 Sequenced Strains for Exploring Actinobacteria Biosynthetic Diversity.</title>
        <authorList>
            <person name="Kalkreuter E."/>
            <person name="Kautsar S.A."/>
            <person name="Yang D."/>
            <person name="Bader C.D."/>
            <person name="Teijaro C.N."/>
            <person name="Fluegel L."/>
            <person name="Davis C.M."/>
            <person name="Simpson J.R."/>
            <person name="Lauterbach L."/>
            <person name="Steele A.D."/>
            <person name="Gui C."/>
            <person name="Meng S."/>
            <person name="Li G."/>
            <person name="Viehrig K."/>
            <person name="Ye F."/>
            <person name="Su P."/>
            <person name="Kiefer A.F."/>
            <person name="Nichols A."/>
            <person name="Cepeda A.J."/>
            <person name="Yan W."/>
            <person name="Fan B."/>
            <person name="Jiang Y."/>
            <person name="Adhikari A."/>
            <person name="Zheng C.-J."/>
            <person name="Schuster L."/>
            <person name="Cowan T.M."/>
            <person name="Smanski M.J."/>
            <person name="Chevrette M.G."/>
            <person name="De Carvalho L.P.S."/>
            <person name="Shen B."/>
        </authorList>
    </citation>
    <scope>NUCLEOTIDE SEQUENCE [LARGE SCALE GENOMIC DNA]</scope>
    <source>
        <strain evidence="2 3">NPDC050100</strain>
    </source>
</reference>
<accession>A0ABV3GGY6</accession>
<evidence type="ECO:0008006" key="4">
    <source>
        <dbReference type="Google" id="ProtNLM"/>
    </source>
</evidence>
<evidence type="ECO:0000313" key="2">
    <source>
        <dbReference type="EMBL" id="MEV0970856.1"/>
    </source>
</evidence>
<dbReference type="RefSeq" id="WP_358134831.1">
    <property type="nucleotide sequence ID" value="NZ_JBFALK010000010.1"/>
</dbReference>